<dbReference type="AlphaFoldDB" id="A0AAN7Z1C1"/>
<gene>
    <name evidence="1" type="ORF">RRF57_001118</name>
</gene>
<dbReference type="EMBL" id="JAWHQM010000002">
    <property type="protein sequence ID" value="KAK5625402.1"/>
    <property type="molecule type" value="Genomic_DNA"/>
</dbReference>
<evidence type="ECO:0000313" key="1">
    <source>
        <dbReference type="EMBL" id="KAK5625402.1"/>
    </source>
</evidence>
<proteinExistence type="predicted"/>
<accession>A0AAN7Z1C1</accession>
<protein>
    <submittedName>
        <fullName evidence="1">Uncharacterized protein</fullName>
    </submittedName>
</protein>
<evidence type="ECO:0000313" key="2">
    <source>
        <dbReference type="Proteomes" id="UP001305414"/>
    </source>
</evidence>
<organism evidence="1 2">
    <name type="scientific">Xylaria bambusicola</name>
    <dbReference type="NCBI Taxonomy" id="326684"/>
    <lineage>
        <taxon>Eukaryota</taxon>
        <taxon>Fungi</taxon>
        <taxon>Dikarya</taxon>
        <taxon>Ascomycota</taxon>
        <taxon>Pezizomycotina</taxon>
        <taxon>Sordariomycetes</taxon>
        <taxon>Xylariomycetidae</taxon>
        <taxon>Xylariales</taxon>
        <taxon>Xylariaceae</taxon>
        <taxon>Xylaria</taxon>
    </lineage>
</organism>
<sequence>MAIHRVFSVKRVSCVPQQDKGGIGRGEALQSKIVDGLRVWSQLPKEGKSSQHSRVIVIWGKIVLGPAVRCRSKLKVSNTQLPDKDDGDGN</sequence>
<comment type="caution">
    <text evidence="1">The sequence shown here is derived from an EMBL/GenBank/DDBJ whole genome shotgun (WGS) entry which is preliminary data.</text>
</comment>
<keyword evidence="2" id="KW-1185">Reference proteome</keyword>
<reference evidence="1 2" key="1">
    <citation type="submission" date="2023-10" db="EMBL/GenBank/DDBJ databases">
        <title>Draft genome sequence of Xylaria bambusicola isolate GMP-LS, the root and basal stem rot pathogen of sugarcane in Indonesia.</title>
        <authorList>
            <person name="Selvaraj P."/>
            <person name="Muralishankar V."/>
            <person name="Muruganantham S."/>
            <person name="Sp S."/>
            <person name="Haryani S."/>
            <person name="Lau K.J.X."/>
            <person name="Naqvi N.I."/>
        </authorList>
    </citation>
    <scope>NUCLEOTIDE SEQUENCE [LARGE SCALE GENOMIC DNA]</scope>
    <source>
        <strain evidence="1">GMP-LS</strain>
    </source>
</reference>
<name>A0AAN7Z1C1_9PEZI</name>
<dbReference type="Proteomes" id="UP001305414">
    <property type="component" value="Unassembled WGS sequence"/>
</dbReference>